<sequence length="119" mass="12741">MPQESTATDINALLDDLDAGIFREKLARALSDAAAGCVQHGKAAEVTVKFSLKQIADSSQVDCAHKLSYVVPTAKGKRSEENTTKTPLYVGKGGKLTLFPENQGKFDFQPEGQGSTQRA</sequence>
<gene>
    <name evidence="1" type="ORF">SAMN05878438_3575</name>
</gene>
<name>A0A1N6IQI5_9GAMM</name>
<evidence type="ECO:0000313" key="1">
    <source>
        <dbReference type="EMBL" id="SIN79311.1"/>
    </source>
</evidence>
<dbReference type="RefSeq" id="WP_074211143.1">
    <property type="nucleotide sequence ID" value="NZ_BJOI01000040.1"/>
</dbReference>
<organism evidence="1 2">
    <name type="scientific">Vreelandella aquamarina</name>
    <dbReference type="NCBI Taxonomy" id="77097"/>
    <lineage>
        <taxon>Bacteria</taxon>
        <taxon>Pseudomonadati</taxon>
        <taxon>Pseudomonadota</taxon>
        <taxon>Gammaproteobacteria</taxon>
        <taxon>Oceanospirillales</taxon>
        <taxon>Halomonadaceae</taxon>
        <taxon>Vreelandella</taxon>
    </lineage>
</organism>
<protein>
    <submittedName>
        <fullName evidence="1">Uncharacterized protein</fullName>
    </submittedName>
</protein>
<evidence type="ECO:0000313" key="2">
    <source>
        <dbReference type="Proteomes" id="UP000185024"/>
    </source>
</evidence>
<dbReference type="Proteomes" id="UP000185024">
    <property type="component" value="Unassembled WGS sequence"/>
</dbReference>
<accession>A0A1N6IQI5</accession>
<dbReference type="EMBL" id="FSQX01000001">
    <property type="protein sequence ID" value="SIN79311.1"/>
    <property type="molecule type" value="Genomic_DNA"/>
</dbReference>
<reference evidence="1 2" key="1">
    <citation type="submission" date="2016-11" db="EMBL/GenBank/DDBJ databases">
        <authorList>
            <person name="Jaros S."/>
            <person name="Januszkiewicz K."/>
            <person name="Wedrychowicz H."/>
        </authorList>
    </citation>
    <scope>NUCLEOTIDE SEQUENCE [LARGE SCALE GENOMIC DNA]</scope>
    <source>
        <strain evidence="1 2">ACAM 239</strain>
    </source>
</reference>
<dbReference type="AlphaFoldDB" id="A0A1N6IQI5"/>
<proteinExistence type="predicted"/>
<dbReference type="GeneID" id="97277439"/>